<evidence type="ECO:0000313" key="1">
    <source>
        <dbReference type="EMBL" id="RZF34681.1"/>
    </source>
</evidence>
<evidence type="ECO:0000313" key="2">
    <source>
        <dbReference type="Proteomes" id="UP000291343"/>
    </source>
</evidence>
<accession>A0A482WND6</accession>
<protein>
    <submittedName>
        <fullName evidence="1">Uncharacterized protein</fullName>
    </submittedName>
</protein>
<reference evidence="1 2" key="1">
    <citation type="journal article" date="2017" name="Gigascience">
        <title>Genome sequence of the small brown planthopper, Laodelphax striatellus.</title>
        <authorList>
            <person name="Zhu J."/>
            <person name="Jiang F."/>
            <person name="Wang X."/>
            <person name="Yang P."/>
            <person name="Bao Y."/>
            <person name="Zhao W."/>
            <person name="Wang W."/>
            <person name="Lu H."/>
            <person name="Wang Q."/>
            <person name="Cui N."/>
            <person name="Li J."/>
            <person name="Chen X."/>
            <person name="Luo L."/>
            <person name="Yu J."/>
            <person name="Kang L."/>
            <person name="Cui F."/>
        </authorList>
    </citation>
    <scope>NUCLEOTIDE SEQUENCE [LARGE SCALE GENOMIC DNA]</scope>
    <source>
        <strain evidence="1">Lst14</strain>
    </source>
</reference>
<keyword evidence="2" id="KW-1185">Reference proteome</keyword>
<dbReference type="EMBL" id="QKKF02030719">
    <property type="protein sequence ID" value="RZF34681.1"/>
    <property type="molecule type" value="Genomic_DNA"/>
</dbReference>
<dbReference type="AlphaFoldDB" id="A0A482WND6"/>
<comment type="caution">
    <text evidence="1">The sequence shown here is derived from an EMBL/GenBank/DDBJ whole genome shotgun (WGS) entry which is preliminary data.</text>
</comment>
<dbReference type="InParanoid" id="A0A482WND6"/>
<dbReference type="Proteomes" id="UP000291343">
    <property type="component" value="Unassembled WGS sequence"/>
</dbReference>
<proteinExistence type="predicted"/>
<name>A0A482WND6_LAOST</name>
<gene>
    <name evidence="1" type="ORF">LSTR_LSTR002763</name>
</gene>
<organism evidence="1 2">
    <name type="scientific">Laodelphax striatellus</name>
    <name type="common">Small brown planthopper</name>
    <name type="synonym">Delphax striatella</name>
    <dbReference type="NCBI Taxonomy" id="195883"/>
    <lineage>
        <taxon>Eukaryota</taxon>
        <taxon>Metazoa</taxon>
        <taxon>Ecdysozoa</taxon>
        <taxon>Arthropoda</taxon>
        <taxon>Hexapoda</taxon>
        <taxon>Insecta</taxon>
        <taxon>Pterygota</taxon>
        <taxon>Neoptera</taxon>
        <taxon>Paraneoptera</taxon>
        <taxon>Hemiptera</taxon>
        <taxon>Auchenorrhyncha</taxon>
        <taxon>Fulgoroidea</taxon>
        <taxon>Delphacidae</taxon>
        <taxon>Criomorphinae</taxon>
        <taxon>Laodelphax</taxon>
    </lineage>
</organism>
<sequence length="152" mass="17067">MLSRNKIDTVRNVITPQKSDAWRTSEGIALEKFDVYRLGGGALNRRHQGEDHKAGKEGGGLAWEGVMLPKVKINMAVAVAAGRQRYAERRSPTLKRTNSSVSTGMCRRRLWPQTIVTSYQSLLENVLHDGSSQFSVQEEGKLFSTIKKFLEF</sequence>